<dbReference type="PANTHER" id="PTHR33490">
    <property type="entry name" value="BLR5614 PROTEIN-RELATED"/>
    <property type="match status" value="1"/>
</dbReference>
<accession>A0ABT0CDN8</accession>
<comment type="caution">
    <text evidence="2">The sequence shown here is derived from an EMBL/GenBank/DDBJ whole genome shotgun (WGS) entry which is preliminary data.</text>
</comment>
<dbReference type="PANTHER" id="PTHR33490:SF6">
    <property type="entry name" value="SLL1049 PROTEIN"/>
    <property type="match status" value="1"/>
</dbReference>
<evidence type="ECO:0000313" key="2">
    <source>
        <dbReference type="EMBL" id="MCJ2543887.1"/>
    </source>
</evidence>
<gene>
    <name evidence="2" type="ORF">JX360_13415</name>
</gene>
<sequence length="578" mass="65737">MAPLPHGDPAPLQPLGLVALEGLATWGDRLLGLDRLRGYLVHLQENNTLLLNPHHVHTFQDAYGLWVESEGDQAWIWLSREQERQILRIPMAALEQPGSLEVFQVCTCPYPIEGIALWKDVQTGSSILYATCYQREKILQLDPSSGLIVGEMPAPGIGREQIALHGDYLWVSDRVEETLYLLERQSGRELARILTPFPGPTGLAHWQGRMWVAYAHEEAFIHDNPNDPDPLSVALRDKTWVAPLRLRPLDPPPPPPVEADSKPLDEAFACPVVFQPQRLGERVTYTLSHGYRVELTYVEEIAQEEPRLLPDLVWRIALPCNSPRQRVCSLDWVGLPFELEEQSGQQVAVFSLGSLRPHEVRLFGWRAVLDVYNIKYCVDPRDVEDAVLPLELRDRYLVDDDDLAMHTPIVQEAARLAVGSETNLLRKMLNIRAYVYDKLSYRVTSRIDPPDEVLRRGSGSCGEYVGLLLALARLNGIPCRTVGRYKCPPHPELKRIPLFPEYNHVWIEFYLPGWGWVPMESNPDDLGERPYPQRYFMGLPWTHAEIAKGIPFETINTDQASIGELAINHVQFRILEEL</sequence>
<dbReference type="Gene3D" id="3.10.620.30">
    <property type="match status" value="1"/>
</dbReference>
<dbReference type="SMART" id="SM00460">
    <property type="entry name" value="TGc"/>
    <property type="match status" value="1"/>
</dbReference>
<evidence type="ECO:0000313" key="3">
    <source>
        <dbReference type="Proteomes" id="UP000830835"/>
    </source>
</evidence>
<reference evidence="2" key="1">
    <citation type="submission" date="2021-02" db="EMBL/GenBank/DDBJ databases">
        <title>The CRISPR/cas machinery reduction and long-range gene transfer in the hot spring cyanobacterium Synechococcus.</title>
        <authorList>
            <person name="Dvorak P."/>
            <person name="Jahodarova E."/>
            <person name="Hasler P."/>
            <person name="Poulickova A."/>
        </authorList>
    </citation>
    <scope>NUCLEOTIDE SEQUENCE</scope>
    <source>
        <strain evidence="2">Rupite</strain>
    </source>
</reference>
<dbReference type="SUPFAM" id="SSF54001">
    <property type="entry name" value="Cysteine proteinases"/>
    <property type="match status" value="1"/>
</dbReference>
<dbReference type="InterPro" id="IPR002931">
    <property type="entry name" value="Transglutaminase-like"/>
</dbReference>
<organism evidence="2 3">
    <name type="scientific">Thermostichus vulcanus str. 'Rupite'</name>
    <dbReference type="NCBI Taxonomy" id="2813851"/>
    <lineage>
        <taxon>Bacteria</taxon>
        <taxon>Bacillati</taxon>
        <taxon>Cyanobacteriota</taxon>
        <taxon>Cyanophyceae</taxon>
        <taxon>Thermostichales</taxon>
        <taxon>Thermostichaceae</taxon>
        <taxon>Thermostichus</taxon>
    </lineage>
</organism>
<dbReference type="Pfam" id="PF01841">
    <property type="entry name" value="Transglut_core"/>
    <property type="match status" value="1"/>
</dbReference>
<dbReference type="EMBL" id="JAFIRA010000039">
    <property type="protein sequence ID" value="MCJ2543887.1"/>
    <property type="molecule type" value="Genomic_DNA"/>
</dbReference>
<dbReference type="SUPFAM" id="SSF63825">
    <property type="entry name" value="YWTD domain"/>
    <property type="match status" value="1"/>
</dbReference>
<dbReference type="Proteomes" id="UP000830835">
    <property type="component" value="Unassembled WGS sequence"/>
</dbReference>
<proteinExistence type="predicted"/>
<evidence type="ECO:0000259" key="1">
    <source>
        <dbReference type="SMART" id="SM00460"/>
    </source>
</evidence>
<dbReference type="InterPro" id="IPR038765">
    <property type="entry name" value="Papain-like_cys_pep_sf"/>
</dbReference>
<feature type="domain" description="Transglutaminase-like" evidence="1">
    <location>
        <begin position="453"/>
        <end position="523"/>
    </location>
</feature>
<name>A0ABT0CDN8_THEVL</name>
<keyword evidence="3" id="KW-1185">Reference proteome</keyword>
<protein>
    <submittedName>
        <fullName evidence="2">Transglutaminase family protein</fullName>
    </submittedName>
</protein>